<feature type="compositionally biased region" description="Gly residues" evidence="1">
    <location>
        <begin position="344"/>
        <end position="353"/>
    </location>
</feature>
<keyword evidence="4" id="KW-1185">Reference proteome</keyword>
<dbReference type="Gene3D" id="2.60.40.420">
    <property type="entry name" value="Cupredoxins - blue copper proteins"/>
    <property type="match status" value="2"/>
</dbReference>
<evidence type="ECO:0008006" key="5">
    <source>
        <dbReference type="Google" id="ProtNLM"/>
    </source>
</evidence>
<dbReference type="CDD" id="cd00920">
    <property type="entry name" value="Cupredoxin"/>
    <property type="match status" value="2"/>
</dbReference>
<reference evidence="3 4" key="1">
    <citation type="submission" date="2024-01" db="EMBL/GenBank/DDBJ databases">
        <title>A draft genome for the cacao thread blight pathogen Marasmiellus scandens.</title>
        <authorList>
            <person name="Baruah I.K."/>
            <person name="Leung J."/>
            <person name="Bukari Y."/>
            <person name="Amoako-Attah I."/>
            <person name="Meinhardt L.W."/>
            <person name="Bailey B.A."/>
            <person name="Cohen S.P."/>
        </authorList>
    </citation>
    <scope>NUCLEOTIDE SEQUENCE [LARGE SCALE GENOMIC DNA]</scope>
    <source>
        <strain evidence="3 4">GH-19</strain>
    </source>
</reference>
<organism evidence="3 4">
    <name type="scientific">Marasmiellus scandens</name>
    <dbReference type="NCBI Taxonomy" id="2682957"/>
    <lineage>
        <taxon>Eukaryota</taxon>
        <taxon>Fungi</taxon>
        <taxon>Dikarya</taxon>
        <taxon>Basidiomycota</taxon>
        <taxon>Agaricomycotina</taxon>
        <taxon>Agaricomycetes</taxon>
        <taxon>Agaricomycetidae</taxon>
        <taxon>Agaricales</taxon>
        <taxon>Marasmiineae</taxon>
        <taxon>Omphalotaceae</taxon>
        <taxon>Marasmiellus</taxon>
    </lineage>
</organism>
<evidence type="ECO:0000313" key="4">
    <source>
        <dbReference type="Proteomes" id="UP001498398"/>
    </source>
</evidence>
<dbReference type="InterPro" id="IPR052953">
    <property type="entry name" value="Ser-rich/MCO-related"/>
</dbReference>
<protein>
    <recommendedName>
        <fullName evidence="5">Cupredoxin</fullName>
    </recommendedName>
</protein>
<comment type="caution">
    <text evidence="3">The sequence shown here is derived from an EMBL/GenBank/DDBJ whole genome shotgun (WGS) entry which is preliminary data.</text>
</comment>
<feature type="signal peptide" evidence="2">
    <location>
        <begin position="1"/>
        <end position="23"/>
    </location>
</feature>
<dbReference type="SUPFAM" id="SSF49503">
    <property type="entry name" value="Cupredoxins"/>
    <property type="match status" value="2"/>
</dbReference>
<feature type="chain" id="PRO_5045594134" description="Cupredoxin" evidence="2">
    <location>
        <begin position="24"/>
        <end position="382"/>
    </location>
</feature>
<feature type="region of interest" description="Disordered" evidence="1">
    <location>
        <begin position="327"/>
        <end position="353"/>
    </location>
</feature>
<evidence type="ECO:0000256" key="2">
    <source>
        <dbReference type="SAM" id="SignalP"/>
    </source>
</evidence>
<keyword evidence="2" id="KW-0732">Signal</keyword>
<dbReference type="PANTHER" id="PTHR34883:SF4">
    <property type="entry name" value="CUPREDOXIN"/>
    <property type="match status" value="1"/>
</dbReference>
<dbReference type="EMBL" id="JBANRG010000058">
    <property type="protein sequence ID" value="KAK7442529.1"/>
    <property type="molecule type" value="Genomic_DNA"/>
</dbReference>
<accession>A0ABR1IVS6</accession>
<dbReference type="Proteomes" id="UP001498398">
    <property type="component" value="Unassembled WGS sequence"/>
</dbReference>
<evidence type="ECO:0000313" key="3">
    <source>
        <dbReference type="EMBL" id="KAK7442529.1"/>
    </source>
</evidence>
<evidence type="ECO:0000256" key="1">
    <source>
        <dbReference type="SAM" id="MobiDB-lite"/>
    </source>
</evidence>
<dbReference type="InterPro" id="IPR008972">
    <property type="entry name" value="Cupredoxin"/>
</dbReference>
<proteinExistence type="predicted"/>
<dbReference type="PANTHER" id="PTHR34883">
    <property type="entry name" value="SERINE-RICH PROTEIN, PUTATIVE-RELATED-RELATED"/>
    <property type="match status" value="1"/>
</dbReference>
<sequence length="382" mass="39441">MHSKSLRIASLTAAFSSLSAVLAANFDVAVGPGGNLVFYPEYVTAQPGDTVNFVFHPKNHTVTQSSFDTPCVPLDGGVNSGFMPVPVGSEGGPLPNWSVTVNDTSPVWIYCQQTQPVVHCGQGMVFAINPPDAYSDHSFEAFKAKAIATNGTGSVSPVLSTPPPQSWAEATATVTQGDSSWITTYTSYEGTPEPTFAAEPATHTIIVGDNKQLIYNPMNISASIGDTVVFEFRPKNHTVTQSTFDSPCSPKEGGFTSGFTPVDLNATDFPHFQITINDTAPIWGYCQQTVPSSHCGAGMVFSINAVETGPNNFAAFQALAMAQDGAGTPGNTAGGSSGGNSDSGNGGDNGAGSGNNNNGAVSVVMRKGVVALGVVAAVFVAL</sequence>
<gene>
    <name evidence="3" type="ORF">VKT23_016127</name>
</gene>
<name>A0ABR1IVS6_9AGAR</name>